<organism evidence="3 4">
    <name type="scientific">Acetobacter malorum</name>
    <dbReference type="NCBI Taxonomy" id="178901"/>
    <lineage>
        <taxon>Bacteria</taxon>
        <taxon>Pseudomonadati</taxon>
        <taxon>Pseudomonadota</taxon>
        <taxon>Alphaproteobacteria</taxon>
        <taxon>Acetobacterales</taxon>
        <taxon>Acetobacteraceae</taxon>
        <taxon>Acetobacter</taxon>
    </lineage>
</organism>
<gene>
    <name evidence="3" type="ORF">AD951_01750</name>
</gene>
<feature type="domain" description="ParB-like N-terminal" evidence="2">
    <location>
        <begin position="5"/>
        <end position="96"/>
    </location>
</feature>
<evidence type="ECO:0000259" key="2">
    <source>
        <dbReference type="SMART" id="SM00470"/>
    </source>
</evidence>
<dbReference type="SUPFAM" id="SSF110849">
    <property type="entry name" value="ParB/Sulfiredoxin"/>
    <property type="match status" value="1"/>
</dbReference>
<dbReference type="EMBL" id="LHZX01000186">
    <property type="protein sequence ID" value="KXV71256.1"/>
    <property type="molecule type" value="Genomic_DNA"/>
</dbReference>
<dbReference type="InterPro" id="IPR036086">
    <property type="entry name" value="ParB/Sulfiredoxin_sf"/>
</dbReference>
<dbReference type="RefSeq" id="WP_061498602.1">
    <property type="nucleotide sequence ID" value="NZ_LHZX01000186.1"/>
</dbReference>
<dbReference type="PANTHER" id="PTHR33375:SF7">
    <property type="entry name" value="CHROMOSOME 2-PARTITIONING PROTEIN PARB-RELATED"/>
    <property type="match status" value="1"/>
</dbReference>
<dbReference type="InterPro" id="IPR003115">
    <property type="entry name" value="ParB_N"/>
</dbReference>
<feature type="compositionally biased region" description="Basic and acidic residues" evidence="1">
    <location>
        <begin position="322"/>
        <end position="335"/>
    </location>
</feature>
<feature type="compositionally biased region" description="Acidic residues" evidence="1">
    <location>
        <begin position="558"/>
        <end position="596"/>
    </location>
</feature>
<feature type="region of interest" description="Disordered" evidence="1">
    <location>
        <begin position="1"/>
        <end position="25"/>
    </location>
</feature>
<dbReference type="SUPFAM" id="SSF109709">
    <property type="entry name" value="KorB DNA-binding domain-like"/>
    <property type="match status" value="1"/>
</dbReference>
<dbReference type="Gene3D" id="3.90.1530.30">
    <property type="match status" value="1"/>
</dbReference>
<feature type="compositionally biased region" description="Low complexity" evidence="1">
    <location>
        <begin position="597"/>
        <end position="608"/>
    </location>
</feature>
<evidence type="ECO:0000313" key="4">
    <source>
        <dbReference type="Proteomes" id="UP000075377"/>
    </source>
</evidence>
<comment type="caution">
    <text evidence="3">The sequence shown here is derived from an EMBL/GenBank/DDBJ whole genome shotgun (WGS) entry which is preliminary data.</text>
</comment>
<reference evidence="3 4" key="1">
    <citation type="submission" date="2015-06" db="EMBL/GenBank/DDBJ databases">
        <title>Improved classification and identification of acetic acid bacteria using matrix-assisted laser desorption/ionization time-of-flight mass spectrometry; Gluconobacter nephelii and Gluconobacter uchimurae are later heterotypic synonyms of Gluconobacter japonicus and Gluconobacter oxydans, respectively.</title>
        <authorList>
            <person name="Li L."/>
            <person name="Cleenwerck I."/>
            <person name="De Vuyst L."/>
            <person name="Vandamme P."/>
        </authorList>
    </citation>
    <scope>NUCLEOTIDE SEQUENCE [LARGE SCALE GENOMIC DNA]</scope>
    <source>
        <strain evidence="3 4">LMG 1699</strain>
    </source>
</reference>
<dbReference type="InterPro" id="IPR050336">
    <property type="entry name" value="Chromosome_partition/occlusion"/>
</dbReference>
<dbReference type="PANTHER" id="PTHR33375">
    <property type="entry name" value="CHROMOSOME-PARTITIONING PROTEIN PARB-RELATED"/>
    <property type="match status" value="1"/>
</dbReference>
<evidence type="ECO:0000313" key="3">
    <source>
        <dbReference type="EMBL" id="KXV71256.1"/>
    </source>
</evidence>
<dbReference type="GO" id="GO:0007059">
    <property type="term" value="P:chromosome segregation"/>
    <property type="evidence" value="ECO:0007669"/>
    <property type="project" value="TreeGrafter"/>
</dbReference>
<feature type="region of interest" description="Disordered" evidence="1">
    <location>
        <begin position="553"/>
        <end position="621"/>
    </location>
</feature>
<dbReference type="OrthoDB" id="8116493at2"/>
<evidence type="ECO:0000256" key="1">
    <source>
        <dbReference type="SAM" id="MobiDB-lite"/>
    </source>
</evidence>
<accession>A0A149UTY2</accession>
<proteinExistence type="predicted"/>
<dbReference type="Gene3D" id="1.10.10.2830">
    <property type="match status" value="1"/>
</dbReference>
<dbReference type="SMART" id="SM00470">
    <property type="entry name" value="ParB"/>
    <property type="match status" value="1"/>
</dbReference>
<dbReference type="GO" id="GO:0005694">
    <property type="term" value="C:chromosome"/>
    <property type="evidence" value="ECO:0007669"/>
    <property type="project" value="TreeGrafter"/>
</dbReference>
<protein>
    <submittedName>
        <fullName evidence="3">Chromosome partitioning protein ParB</fullName>
    </submittedName>
</protein>
<dbReference type="Pfam" id="PF02195">
    <property type="entry name" value="ParB_N"/>
    <property type="match status" value="1"/>
</dbReference>
<dbReference type="Proteomes" id="UP000075377">
    <property type="component" value="Unassembled WGS sequence"/>
</dbReference>
<dbReference type="PATRIC" id="fig|178901.14.peg.926"/>
<sequence length="638" mass="70733">MTELRRVDPKTLVPNPNNPRKTQPDARAEHQLALNIKTVGLIHAPCVRELEDGRLMIVAGHRRVRACIAAKLDEIDVHVRSGDEKSDTMAAVAENVVRADMAESEQWRGVLDMREKGASDTEICRAFMVTPAYLRGLMLLSQIHPPIIAAIDGGIGPSYTERNAIARTPLERQRDVWAEIWAESADEGSDPADYEMSREDAAHFDWSDFVRYLDQVELYARDYEFDDETAKEAGVVWEEDLFGQGGEDNRYCTQYAAMFKAQQIWAEKTKPEGTIYLQSNEYGEGIAPDGYRKVGSWEMERDGDIPAIWVNPRTLQIQKGRLRELGEQSTRRTESDALSLPSAQNPEKPKERADISGTGLKIIGEVRTQALREALAAARESADPWDLIGAFLLALRADNVNIHGDNTYDPYGAASERDRAVASVFPEGVLVRDPAVLRNAALEVLCSFMNCEVSMHSGSGLPAQILGVLFNADAHMPTMAFEDFLKTYSKPGITKAVQAEGLEEKPTGKAMREALMAHVGEKRWVPEPATFAAGIPAWKAKIKKQAARAAARAQLDAQTEEDDEIDDQSSDMELCDEQDVAEADEETLTPEEDVSADDTSSVSETTSSHTELPDDPRIPTQLAELARKMPEHLEIIMV</sequence>
<feature type="region of interest" description="Disordered" evidence="1">
    <location>
        <begin position="322"/>
        <end position="355"/>
    </location>
</feature>
<dbReference type="AlphaFoldDB" id="A0A149UTY2"/>
<name>A0A149UTY2_9PROT</name>